<protein>
    <submittedName>
        <fullName evidence="3">Chaperone SurA</fullName>
    </submittedName>
</protein>
<accession>A0A2Z6EXD9</accession>
<dbReference type="RefSeq" id="WP_052393975.1">
    <property type="nucleotide sequence ID" value="NZ_AP018150.1"/>
</dbReference>
<keyword evidence="2" id="KW-0697">Rotamase</keyword>
<dbReference type="PANTHER" id="PTHR47637">
    <property type="entry name" value="CHAPERONE SURA"/>
    <property type="match status" value="1"/>
</dbReference>
<dbReference type="InterPro" id="IPR050280">
    <property type="entry name" value="OMP_Chaperone_SurA"/>
</dbReference>
<evidence type="ECO:0000313" key="4">
    <source>
        <dbReference type="Proteomes" id="UP000282597"/>
    </source>
</evidence>
<proteinExistence type="predicted"/>
<reference evidence="3 4" key="1">
    <citation type="journal article" date="2018" name="Microbes Environ.">
        <title>Comparative Genomic Insights into Endofungal Lifestyles of Two Bacterial Endosymbionts, Mycoavidus cysteinexigens and Burkholderia rhizoxinica.</title>
        <authorList>
            <person name="Sharmin D."/>
            <person name="Guo Y."/>
            <person name="Nishizawa T."/>
            <person name="Ohshima S."/>
            <person name="Sato Y."/>
            <person name="Takashima Y."/>
            <person name="Narisawa K."/>
            <person name="Ohta H."/>
        </authorList>
    </citation>
    <scope>NUCLEOTIDE SEQUENCE [LARGE SCALE GENOMIC DNA]</scope>
    <source>
        <strain evidence="3 4">B1-EB</strain>
    </source>
</reference>
<dbReference type="SUPFAM" id="SSF109998">
    <property type="entry name" value="Triger factor/SurA peptide-binding domain-like"/>
    <property type="match status" value="1"/>
</dbReference>
<evidence type="ECO:0000256" key="2">
    <source>
        <dbReference type="ARBA" id="ARBA00023110"/>
    </source>
</evidence>
<organism evidence="3 4">
    <name type="scientific">Mycoavidus cysteinexigens</name>
    <dbReference type="NCBI Taxonomy" id="1553431"/>
    <lineage>
        <taxon>Bacteria</taxon>
        <taxon>Pseudomonadati</taxon>
        <taxon>Pseudomonadota</taxon>
        <taxon>Betaproteobacteria</taxon>
        <taxon>Burkholderiales</taxon>
        <taxon>Burkholderiaceae</taxon>
        <taxon>Mycoavidus</taxon>
    </lineage>
</organism>
<dbReference type="Gene3D" id="1.10.4030.10">
    <property type="entry name" value="Porin chaperone SurA, peptide-binding domain"/>
    <property type="match status" value="1"/>
</dbReference>
<dbReference type="Pfam" id="PF09312">
    <property type="entry name" value="SurA_N"/>
    <property type="match status" value="1"/>
</dbReference>
<dbReference type="GO" id="GO:0003755">
    <property type="term" value="F:peptidyl-prolyl cis-trans isomerase activity"/>
    <property type="evidence" value="ECO:0007669"/>
    <property type="project" value="UniProtKB-KW"/>
</dbReference>
<gene>
    <name evidence="3" type="ORF">MCB1EB_1935</name>
</gene>
<dbReference type="AlphaFoldDB" id="A0A2Z6EXD9"/>
<dbReference type="EMBL" id="AP018150">
    <property type="protein sequence ID" value="BBE10096.1"/>
    <property type="molecule type" value="Genomic_DNA"/>
</dbReference>
<keyword evidence="4" id="KW-1185">Reference proteome</keyword>
<keyword evidence="2" id="KW-0413">Isomerase</keyword>
<evidence type="ECO:0000313" key="3">
    <source>
        <dbReference type="EMBL" id="BBE10096.1"/>
    </source>
</evidence>
<name>A0A2Z6EXD9_9BURK</name>
<dbReference type="Proteomes" id="UP000282597">
    <property type="component" value="Chromosome"/>
</dbReference>
<dbReference type="KEGG" id="mcys:MCB1EB_1935"/>
<keyword evidence="1" id="KW-0732">Signal</keyword>
<evidence type="ECO:0000256" key="1">
    <source>
        <dbReference type="ARBA" id="ARBA00022729"/>
    </source>
</evidence>
<dbReference type="InterPro" id="IPR015391">
    <property type="entry name" value="SurA_N"/>
</dbReference>
<dbReference type="PANTHER" id="PTHR47637:SF1">
    <property type="entry name" value="CHAPERONE SURA"/>
    <property type="match status" value="1"/>
</dbReference>
<dbReference type="InterPro" id="IPR027304">
    <property type="entry name" value="Trigger_fact/SurA_dom_sf"/>
</dbReference>
<sequence length="230" mass="26300">MRIFDWVKPSVVVLLTVLSVFPSLTVAKTQKPLSSAVQEVDRVLVVVNHEVITQRELAARLELVTRRLQQTKAPIPPAAHLKLQVLEQMVLERMQLQTANQERITVNDETIDRTLEQIAQANRLSLEQYREWLKKQGVAWSVFVTDVKNELILSRLRQKEVEQKITVSDAEVANYLANHQGTEGAEKSLAQPEQVRQALGMRKAEQAYADWLRELRDSSFILYKTDSAAF</sequence>